<dbReference type="AlphaFoldDB" id="A0A953ND76"/>
<dbReference type="PANTHER" id="PTHR43425">
    <property type="entry name" value="OXYGEN-INSENSITIVE NADPH NITROREDUCTASE"/>
    <property type="match status" value="1"/>
</dbReference>
<evidence type="ECO:0000256" key="2">
    <source>
        <dbReference type="ARBA" id="ARBA00022643"/>
    </source>
</evidence>
<dbReference type="Proteomes" id="UP000772186">
    <property type="component" value="Unassembled WGS sequence"/>
</dbReference>
<dbReference type="GO" id="GO:0016491">
    <property type="term" value="F:oxidoreductase activity"/>
    <property type="evidence" value="ECO:0007669"/>
    <property type="project" value="UniProtKB-KW"/>
</dbReference>
<reference evidence="4 5" key="1">
    <citation type="submission" date="2021-09" db="EMBL/GenBank/DDBJ databases">
        <title>WGS of Mycoplasma sp. Zaradi2 strains.</title>
        <authorList>
            <person name="Spergser J."/>
        </authorList>
    </citation>
    <scope>NUCLEOTIDE SEQUENCE [LARGE SCALE GENOMIC DNA]</scope>
    <source>
        <strain evidence="4 5">1331</strain>
    </source>
</reference>
<keyword evidence="5" id="KW-1185">Reference proteome</keyword>
<protein>
    <recommendedName>
        <fullName evidence="6">NADPH-dependent oxidoreductase</fullName>
    </recommendedName>
</protein>
<keyword evidence="3" id="KW-0560">Oxidoreductase</keyword>
<keyword evidence="2" id="KW-0288">FMN</keyword>
<gene>
    <name evidence="4" type="ORF">LAD73_03140</name>
</gene>
<accession>A0A953ND76</accession>
<dbReference type="SUPFAM" id="SSF55469">
    <property type="entry name" value="FMN-dependent nitroreductase-like"/>
    <property type="match status" value="1"/>
</dbReference>
<proteinExistence type="predicted"/>
<dbReference type="EMBL" id="JAIQBY010000052">
    <property type="protein sequence ID" value="MBZ4195696.1"/>
    <property type="molecule type" value="Genomic_DNA"/>
</dbReference>
<dbReference type="InterPro" id="IPR016446">
    <property type="entry name" value="Flavin_OxRdtase_Frp"/>
</dbReference>
<dbReference type="PANTHER" id="PTHR43425:SF2">
    <property type="entry name" value="OXYGEN-INSENSITIVE NADPH NITROREDUCTASE"/>
    <property type="match status" value="1"/>
</dbReference>
<keyword evidence="1" id="KW-0285">Flavoprotein</keyword>
<evidence type="ECO:0008006" key="6">
    <source>
        <dbReference type="Google" id="ProtNLM"/>
    </source>
</evidence>
<evidence type="ECO:0000313" key="4">
    <source>
        <dbReference type="EMBL" id="MBZ4195696.1"/>
    </source>
</evidence>
<dbReference type="InterPro" id="IPR000415">
    <property type="entry name" value="Nitroreductase-like"/>
</dbReference>
<comment type="caution">
    <text evidence="4">The sequence shown here is derived from an EMBL/GenBank/DDBJ whole genome shotgun (WGS) entry which is preliminary data.</text>
</comment>
<organism evidence="4 5">
    <name type="scientific">Mycoplasma tauri</name>
    <dbReference type="NCBI Taxonomy" id="547987"/>
    <lineage>
        <taxon>Bacteria</taxon>
        <taxon>Bacillati</taxon>
        <taxon>Mycoplasmatota</taxon>
        <taxon>Mollicutes</taxon>
        <taxon>Mycoplasmataceae</taxon>
        <taxon>Mycoplasma</taxon>
    </lineage>
</organism>
<dbReference type="RefSeq" id="WP_223644970.1">
    <property type="nucleotide sequence ID" value="NZ_JAIQBY010000052.1"/>
</dbReference>
<sequence>MLEQLGKLLHQKHVADSSLFIVFLADYNRIKIVNEIENNKDKNNSLNLAITAFGDAFIQSAMAQDAAINNNLGTCYIGGVRQYIEEIRQILNIKGKALPIIGLAIGYPENSFGRVKPKIQRVFKNKYDIEAVNSSITPYNKTLSQYYFEQKYDFDYIKEVNKYINDDNSKIDEIIKKILQLL</sequence>
<evidence type="ECO:0000256" key="3">
    <source>
        <dbReference type="ARBA" id="ARBA00023002"/>
    </source>
</evidence>
<evidence type="ECO:0000256" key="1">
    <source>
        <dbReference type="ARBA" id="ARBA00022630"/>
    </source>
</evidence>
<evidence type="ECO:0000313" key="5">
    <source>
        <dbReference type="Proteomes" id="UP000772186"/>
    </source>
</evidence>
<name>A0A953ND76_9MOLU</name>
<dbReference type="Gene3D" id="3.40.109.10">
    <property type="entry name" value="NADH Oxidase"/>
    <property type="match status" value="1"/>
</dbReference>